<keyword evidence="1" id="KW-0472">Membrane</keyword>
<evidence type="ECO:0000313" key="2">
    <source>
        <dbReference type="EMBL" id="OGZ23552.1"/>
    </source>
</evidence>
<proteinExistence type="predicted"/>
<protein>
    <submittedName>
        <fullName evidence="2">Uncharacterized protein</fullName>
    </submittedName>
</protein>
<organism evidence="2 3">
    <name type="scientific">Candidatus Nealsonbacteria bacterium RIFCSPLOWO2_01_FULL_41_9</name>
    <dbReference type="NCBI Taxonomy" id="1801671"/>
    <lineage>
        <taxon>Bacteria</taxon>
        <taxon>Candidatus Nealsoniibacteriota</taxon>
    </lineage>
</organism>
<reference evidence="2 3" key="1">
    <citation type="journal article" date="2016" name="Nat. Commun.">
        <title>Thousands of microbial genomes shed light on interconnected biogeochemical processes in an aquifer system.</title>
        <authorList>
            <person name="Anantharaman K."/>
            <person name="Brown C.T."/>
            <person name="Hug L.A."/>
            <person name="Sharon I."/>
            <person name="Castelle C.J."/>
            <person name="Probst A.J."/>
            <person name="Thomas B.C."/>
            <person name="Singh A."/>
            <person name="Wilkins M.J."/>
            <person name="Karaoz U."/>
            <person name="Brodie E.L."/>
            <person name="Williams K.H."/>
            <person name="Hubbard S.S."/>
            <person name="Banfield J.F."/>
        </authorList>
    </citation>
    <scope>NUCLEOTIDE SEQUENCE [LARGE SCALE GENOMIC DNA]</scope>
</reference>
<keyword evidence="1" id="KW-1133">Transmembrane helix</keyword>
<dbReference type="AlphaFoldDB" id="A0A1G2ED53"/>
<evidence type="ECO:0000313" key="3">
    <source>
        <dbReference type="Proteomes" id="UP000176406"/>
    </source>
</evidence>
<name>A0A1G2ED53_9BACT</name>
<evidence type="ECO:0000256" key="1">
    <source>
        <dbReference type="SAM" id="Phobius"/>
    </source>
</evidence>
<comment type="caution">
    <text evidence="2">The sequence shown here is derived from an EMBL/GenBank/DDBJ whole genome shotgun (WGS) entry which is preliminary data.</text>
</comment>
<dbReference type="Proteomes" id="UP000176406">
    <property type="component" value="Unassembled WGS sequence"/>
</dbReference>
<sequence length="185" mass="20499">MAVRTEHLRRFPTSWIIIAIVIFAVGGLAFWFGQRDTIKLTGTDRGIAQKIEAGTLTSDDLEKVAQQGIAEYNKLTGGESAQSAAPAISNIDLPPIKEKWTIRELTLIYRETKSAKGTLKVWTEGSQIYGQNLLDKPIDLTGFMKYNGEIESKSMGSLTARQKESIGSFEGITGKVELWYEIKTP</sequence>
<dbReference type="EMBL" id="MHMG01000014">
    <property type="protein sequence ID" value="OGZ23552.1"/>
    <property type="molecule type" value="Genomic_DNA"/>
</dbReference>
<feature type="transmembrane region" description="Helical" evidence="1">
    <location>
        <begin position="12"/>
        <end position="32"/>
    </location>
</feature>
<keyword evidence="1" id="KW-0812">Transmembrane</keyword>
<accession>A0A1G2ED53</accession>
<gene>
    <name evidence="2" type="ORF">A3A08_01645</name>
</gene>